<organism evidence="3 4">
    <name type="scientific">Sinanodonta woodiana</name>
    <name type="common">Chinese pond mussel</name>
    <name type="synonym">Anodonta woodiana</name>
    <dbReference type="NCBI Taxonomy" id="1069815"/>
    <lineage>
        <taxon>Eukaryota</taxon>
        <taxon>Metazoa</taxon>
        <taxon>Spiralia</taxon>
        <taxon>Lophotrochozoa</taxon>
        <taxon>Mollusca</taxon>
        <taxon>Bivalvia</taxon>
        <taxon>Autobranchia</taxon>
        <taxon>Heteroconchia</taxon>
        <taxon>Palaeoheterodonta</taxon>
        <taxon>Unionida</taxon>
        <taxon>Unionoidea</taxon>
        <taxon>Unionidae</taxon>
        <taxon>Unioninae</taxon>
        <taxon>Sinanodonta</taxon>
    </lineage>
</organism>
<feature type="signal peptide" evidence="2">
    <location>
        <begin position="1"/>
        <end position="24"/>
    </location>
</feature>
<evidence type="ECO:0000256" key="1">
    <source>
        <dbReference type="SAM" id="Phobius"/>
    </source>
</evidence>
<feature type="chain" id="PRO_5044822811" evidence="2">
    <location>
        <begin position="25"/>
        <end position="522"/>
    </location>
</feature>
<keyword evidence="1" id="KW-0812">Transmembrane</keyword>
<keyword evidence="4" id="KW-1185">Reference proteome</keyword>
<feature type="transmembrane region" description="Helical" evidence="1">
    <location>
        <begin position="373"/>
        <end position="395"/>
    </location>
</feature>
<accession>A0ABD3W862</accession>
<evidence type="ECO:0000313" key="3">
    <source>
        <dbReference type="EMBL" id="KAL3869591.1"/>
    </source>
</evidence>
<gene>
    <name evidence="3" type="ORF">ACJMK2_042259</name>
</gene>
<keyword evidence="2" id="KW-0732">Signal</keyword>
<evidence type="ECO:0000313" key="4">
    <source>
        <dbReference type="Proteomes" id="UP001634394"/>
    </source>
</evidence>
<comment type="caution">
    <text evidence="3">The sequence shown here is derived from an EMBL/GenBank/DDBJ whole genome shotgun (WGS) entry which is preliminary data.</text>
</comment>
<dbReference type="Proteomes" id="UP001634394">
    <property type="component" value="Unassembled WGS sequence"/>
</dbReference>
<reference evidence="3 4" key="1">
    <citation type="submission" date="2024-11" db="EMBL/GenBank/DDBJ databases">
        <title>Chromosome-level genome assembly of the freshwater bivalve Anodonta woodiana.</title>
        <authorList>
            <person name="Chen X."/>
        </authorList>
    </citation>
    <scope>NUCLEOTIDE SEQUENCE [LARGE SCALE GENOMIC DNA]</scope>
    <source>
        <strain evidence="3">MN2024</strain>
        <tissue evidence="3">Gills</tissue>
    </source>
</reference>
<sequence length="522" mass="57503">MTSIFYFVIVLFLMSMMSLPYILTVQGIQNYNRNLTATIFATGQWVRKIRVGNSNCMFNFDGACSLNIRVNTTDSATCNTLDINNTGVNLCCNTGKWCTVPGSRINLGTHDVTTNCSDISMDVKVLSLTCHGSSINCEDHQRKCTETATSIFLPTDARNLTTTPRSTMRYTYMTPSHTIVQQTESPLRQLLITVNITTPSNSFNTALSTSIQNFTSFHSNHANATTIYDVHVTPTTKSIATSALMPSQTTWTSQQLTSGATSTERLETQSSSRAYSQTTVPASIYFDPGTRSQSGQTETNVYQGSLGFDIDPLTDTYWTTLVKINSTISSNLATKQIENNEPTLDTVLGTNITSATSGESPDVINTESAMISMYTFLAVFGGVLLAVFILVCVCFRRTKSPKVSQKKAANDLWPDKDLIERLHSSDVSPQTPYCINPVYQDYFDDRSKAQVPKQNSYGETICRVHPPTPTLPTHCCSSQSNWSLSPSQSKISNSSTPGDIYSFSYKKTDYYVDNISGDESDV</sequence>
<evidence type="ECO:0000256" key="2">
    <source>
        <dbReference type="SAM" id="SignalP"/>
    </source>
</evidence>
<keyword evidence="1" id="KW-1133">Transmembrane helix</keyword>
<proteinExistence type="predicted"/>
<name>A0ABD3W862_SINWO</name>
<keyword evidence="1" id="KW-0472">Membrane</keyword>
<protein>
    <submittedName>
        <fullName evidence="3">Uncharacterized protein</fullName>
    </submittedName>
</protein>
<dbReference type="EMBL" id="JBJQND010000008">
    <property type="protein sequence ID" value="KAL3869591.1"/>
    <property type="molecule type" value="Genomic_DNA"/>
</dbReference>
<dbReference type="AlphaFoldDB" id="A0ABD3W862"/>